<dbReference type="AlphaFoldDB" id="A0A0G2FAY8"/>
<feature type="compositionally biased region" description="Low complexity" evidence="2">
    <location>
        <begin position="292"/>
        <end position="313"/>
    </location>
</feature>
<accession>A0A0G2FAY8</accession>
<feature type="transmembrane region" description="Helical" evidence="3">
    <location>
        <begin position="456"/>
        <end position="476"/>
    </location>
</feature>
<dbReference type="STRING" id="1214573.A0A0G2FAY8"/>
<feature type="coiled-coil region" evidence="1">
    <location>
        <begin position="133"/>
        <end position="163"/>
    </location>
</feature>
<evidence type="ECO:0000259" key="4">
    <source>
        <dbReference type="Pfam" id="PF20237"/>
    </source>
</evidence>
<dbReference type="InterPro" id="IPR046529">
    <property type="entry name" value="DUF6594"/>
</dbReference>
<dbReference type="Pfam" id="PF20237">
    <property type="entry name" value="DUF6594"/>
    <property type="match status" value="1"/>
</dbReference>
<proteinExistence type="predicted"/>
<evidence type="ECO:0000256" key="3">
    <source>
        <dbReference type="SAM" id="Phobius"/>
    </source>
</evidence>
<evidence type="ECO:0000313" key="6">
    <source>
        <dbReference type="Proteomes" id="UP000034680"/>
    </source>
</evidence>
<dbReference type="PANTHER" id="PTHR34502">
    <property type="entry name" value="DUF6594 DOMAIN-CONTAINING PROTEIN-RELATED"/>
    <property type="match status" value="1"/>
</dbReference>
<dbReference type="Proteomes" id="UP000034680">
    <property type="component" value="Unassembled WGS sequence"/>
</dbReference>
<evidence type="ECO:0000256" key="2">
    <source>
        <dbReference type="SAM" id="MobiDB-lite"/>
    </source>
</evidence>
<comment type="caution">
    <text evidence="5">The sequence shown here is derived from an EMBL/GenBank/DDBJ whole genome shotgun (WGS) entry which is preliminary data.</text>
</comment>
<dbReference type="PANTHER" id="PTHR34502:SF6">
    <property type="entry name" value="DUF6594 DOMAIN-CONTAINING PROTEIN"/>
    <property type="match status" value="1"/>
</dbReference>
<evidence type="ECO:0000256" key="1">
    <source>
        <dbReference type="SAM" id="Coils"/>
    </source>
</evidence>
<evidence type="ECO:0000313" key="5">
    <source>
        <dbReference type="EMBL" id="KKY31331.1"/>
    </source>
</evidence>
<sequence>MEWPQQRWEGVAERPKRFVVVVVVHINPERSVDGGETPVAPVLNFVETSLHAASKRRSSLFDVDRVLTPRVPNQGHPKHLPRAEKLPLTGYELLASRISASSGNIGYRSSLLEPEPTIQPIYRRFKAMNHRLLLHLQDELSELEEQLHRLDTADTQTRRLQNRILPASRRAEALAGGELQSHKTEILAKIGLKLGQYNHAMSSFTATRDIPSPSPSDVNEYRRYLATHQPVTEIEARFLDPTDDLVTLAPPPRPPPTPSRTASPLSSGAMAAAAVARDHHYYQALRSTLDASDPSSASAFAPAPAQVASGPEEPSSPIPIPGTMHGNSWRTNRGHLRGSSSISHSPSPGLGPGLGSAPLHTPRGTRPRSSSEAFAPRSFTPRSTTPVGKADTPATVPTIRVDQPATTSSIVPGEEARRPAAGGGSPAVLHVAIALAVAVLLPILTFSTIPGLVGRLIVVVLVGLSVAGSVVQSGSVGPSAAGGYSRDLFVSVAVYTGVMAVVAGAL</sequence>
<feature type="domain" description="DUF6594" evidence="4">
    <location>
        <begin position="91"/>
        <end position="257"/>
    </location>
</feature>
<keyword evidence="6" id="KW-1185">Reference proteome</keyword>
<feature type="transmembrane region" description="Helical" evidence="3">
    <location>
        <begin position="427"/>
        <end position="449"/>
    </location>
</feature>
<keyword evidence="3" id="KW-0812">Transmembrane</keyword>
<feature type="transmembrane region" description="Helical" evidence="3">
    <location>
        <begin position="488"/>
        <end position="505"/>
    </location>
</feature>
<protein>
    <recommendedName>
        <fullName evidence="4">DUF6594 domain-containing protein</fullName>
    </recommendedName>
</protein>
<name>A0A0G2FAY8_9PEZI</name>
<feature type="compositionally biased region" description="Low complexity" evidence="2">
    <location>
        <begin position="337"/>
        <end position="348"/>
    </location>
</feature>
<keyword evidence="1" id="KW-0175">Coiled coil</keyword>
<keyword evidence="3" id="KW-0472">Membrane</keyword>
<keyword evidence="3" id="KW-1133">Transmembrane helix</keyword>
<organism evidence="5 6">
    <name type="scientific">Diaporthe ampelina</name>
    <dbReference type="NCBI Taxonomy" id="1214573"/>
    <lineage>
        <taxon>Eukaryota</taxon>
        <taxon>Fungi</taxon>
        <taxon>Dikarya</taxon>
        <taxon>Ascomycota</taxon>
        <taxon>Pezizomycotina</taxon>
        <taxon>Sordariomycetes</taxon>
        <taxon>Sordariomycetidae</taxon>
        <taxon>Diaporthales</taxon>
        <taxon>Diaporthaceae</taxon>
        <taxon>Diaporthe</taxon>
    </lineage>
</organism>
<feature type="region of interest" description="Disordered" evidence="2">
    <location>
        <begin position="292"/>
        <end position="394"/>
    </location>
</feature>
<gene>
    <name evidence="5" type="ORF">UCDDA912_g08721</name>
</gene>
<reference evidence="5 6" key="2">
    <citation type="submission" date="2015-05" db="EMBL/GenBank/DDBJ databases">
        <authorList>
            <person name="Morales-Cruz A."/>
            <person name="Amrine K.C."/>
            <person name="Cantu D."/>
        </authorList>
    </citation>
    <scope>NUCLEOTIDE SEQUENCE [LARGE SCALE GENOMIC DNA]</scope>
    <source>
        <strain evidence="5">DA912</strain>
    </source>
</reference>
<reference evidence="5 6" key="1">
    <citation type="submission" date="2015-05" db="EMBL/GenBank/DDBJ databases">
        <title>Distinctive expansion of gene families associated with plant cell wall degradation and secondary metabolism in the genomes of grapevine trunk pathogens.</title>
        <authorList>
            <person name="Lawrence D.P."/>
            <person name="Travadon R."/>
            <person name="Rolshausen P.E."/>
            <person name="Baumgartner K."/>
        </authorList>
    </citation>
    <scope>NUCLEOTIDE SEQUENCE [LARGE SCALE GENOMIC DNA]</scope>
    <source>
        <strain evidence="5">DA912</strain>
    </source>
</reference>
<dbReference type="OrthoDB" id="5416037at2759"/>
<dbReference type="EMBL" id="LCUC01000395">
    <property type="protein sequence ID" value="KKY31331.1"/>
    <property type="molecule type" value="Genomic_DNA"/>
</dbReference>